<name>A0A6N1NF51_9VIRU</name>
<dbReference type="RefSeq" id="YP_010780163.1">
    <property type="nucleotide sequence ID" value="NC_075038.1"/>
</dbReference>
<reference evidence="1" key="1">
    <citation type="submission" date="2017-06" db="EMBL/GenBank/DDBJ databases">
        <authorList>
            <person name="Assis F.L."/>
            <person name="Abrahao J.S."/>
            <person name="Silva L."/>
            <person name="Khalil J.B."/>
            <person name="Rodrigues R."/>
            <person name="Silva L.S."/>
            <person name="Boratto P."/>
            <person name="Andrade M."/>
            <person name="Kroon E.G."/>
            <person name="Ribeiro B."/>
            <person name="Bergier I."/>
            <person name="Seligmann H."/>
            <person name="Ghigo E."/>
            <person name="Colson P."/>
            <person name="Levasseur A."/>
            <person name="Raoult D."/>
            <person name="Scola B.L."/>
        </authorList>
    </citation>
    <scope>NUCLEOTIDE SEQUENCE</scope>
    <source>
        <strain evidence="1">Deep ocean</strain>
    </source>
</reference>
<sequence>MAKKVLSVTEFDYVFLNVGYTHRLMKDEINNRTYASDLNDYFSKEVDPNCIVLAVGCYHFPMPKNEWKSSEIHCDKETLNFLRDSQVSPFGCIVIKDIDHKVSLYDIASLIESLQKIQFCSCLSTIFFSMDIYDYQDKIIAKINYDTESG</sequence>
<reference evidence="1" key="2">
    <citation type="journal article" date="2018" name="Nat. Commun.">
        <title>Tailed giant Tupanvirus possesses the most complete translational apparatus of the known virosphere.</title>
        <authorList>
            <person name="Abrahao J."/>
            <person name="Silva L."/>
            <person name="Silva L.S."/>
            <person name="Khalil J.Y.B."/>
            <person name="Rodrigues R."/>
            <person name="Arantes T."/>
            <person name="Assis F."/>
            <person name="Boratto P."/>
            <person name="Andrade M."/>
            <person name="Kroon E.G."/>
            <person name="Ribeiro B."/>
            <person name="Bergier I."/>
            <person name="Seligmann H."/>
            <person name="Ghigo E."/>
            <person name="Colson P."/>
            <person name="Levasseur A."/>
            <person name="Kroemer G."/>
            <person name="Raoult D."/>
            <person name="La Scola B."/>
        </authorList>
    </citation>
    <scope>NUCLEOTIDE SEQUENCE [LARGE SCALE GENOMIC DNA]</scope>
    <source>
        <strain evidence="1">Deep ocean</strain>
    </source>
</reference>
<proteinExistence type="predicted"/>
<dbReference type="GeneID" id="80516670"/>
<organism evidence="1">
    <name type="scientific">Tupanvirus deep ocean</name>
    <dbReference type="NCBI Taxonomy" id="2126984"/>
    <lineage>
        <taxon>Viruses</taxon>
        <taxon>Varidnaviria</taxon>
        <taxon>Bamfordvirae</taxon>
        <taxon>Nucleocytoviricota</taxon>
        <taxon>Megaviricetes</taxon>
        <taxon>Imitervirales</taxon>
        <taxon>Mimiviridae</taxon>
        <taxon>Megamimivirinae</taxon>
        <taxon>Tupanvirus</taxon>
        <taxon>Tupanvirus altamarinense</taxon>
    </lineage>
</organism>
<dbReference type="EMBL" id="MF405918">
    <property type="protein sequence ID" value="QKU33560.1"/>
    <property type="molecule type" value="Genomic_DNA"/>
</dbReference>
<dbReference type="KEGG" id="vg:80516670"/>
<protein>
    <submittedName>
        <fullName evidence="1">Putative ORFan</fullName>
    </submittedName>
</protein>
<accession>A0A6N1NF51</accession>
<evidence type="ECO:0000313" key="1">
    <source>
        <dbReference type="EMBL" id="QKU33560.1"/>
    </source>
</evidence>